<evidence type="ECO:0000256" key="1">
    <source>
        <dbReference type="ARBA" id="ARBA00009417"/>
    </source>
</evidence>
<organism evidence="6 7">
    <name type="scientific">Halomonas salipaludis</name>
    <dbReference type="NCBI Taxonomy" id="2032625"/>
    <lineage>
        <taxon>Bacteria</taxon>
        <taxon>Pseudomonadati</taxon>
        <taxon>Pseudomonadota</taxon>
        <taxon>Gammaproteobacteria</taxon>
        <taxon>Oceanospirillales</taxon>
        <taxon>Halomonadaceae</taxon>
        <taxon>Halomonas</taxon>
    </lineage>
</organism>
<dbReference type="Pfam" id="PF08406">
    <property type="entry name" value="CbbQ_C"/>
    <property type="match status" value="1"/>
</dbReference>
<evidence type="ECO:0000256" key="3">
    <source>
        <dbReference type="ARBA" id="ARBA00022840"/>
    </source>
</evidence>
<proteinExistence type="inferred from homology"/>
<dbReference type="Pfam" id="PF07728">
    <property type="entry name" value="AAA_5"/>
    <property type="match status" value="1"/>
</dbReference>
<dbReference type="OrthoDB" id="9808317at2"/>
<dbReference type="PANTHER" id="PTHR48103">
    <property type="entry name" value="MIDASIN-RELATED"/>
    <property type="match status" value="1"/>
</dbReference>
<evidence type="ECO:0000313" key="7">
    <source>
        <dbReference type="Proteomes" id="UP000217771"/>
    </source>
</evidence>
<sequence length="321" mass="36043">MNDAPSSPDSFCDTEHTFQLHLPWPVPAFSDADEHVPELDPAFRFMPDVTKAILMGFTHNRRVYLHGPHGSGKSSHIEQVAARLNWPCIRINLDGHITRADLIGRDMVVIRDGKQVTEFVPGILVWALERPVAIVFDEYDAGRPDVMFVIQRLLESHGRLTLLDQNRVITPHPAFRLFATANTAGQGDATGLYAGTQALNQAQMDRWHVVSELGYMPPEQEQEILKARLPDLETTTVERMVTFAGLTRQAFQQGDLSSLLSLRTLVSWGENITLIDDTEEALRLAFVNRCDDTERPLVGELYQRCFDAELLQGTAHVSGIY</sequence>
<dbReference type="GO" id="GO:0000027">
    <property type="term" value="P:ribosomal large subunit assembly"/>
    <property type="evidence" value="ECO:0007669"/>
    <property type="project" value="TreeGrafter"/>
</dbReference>
<evidence type="ECO:0000259" key="5">
    <source>
        <dbReference type="Pfam" id="PF08406"/>
    </source>
</evidence>
<keyword evidence="2" id="KW-0547">Nucleotide-binding</keyword>
<feature type="domain" description="CbbQ/NirQ/NorQ C-terminal" evidence="5">
    <location>
        <begin position="221"/>
        <end position="292"/>
    </location>
</feature>
<evidence type="ECO:0000259" key="4">
    <source>
        <dbReference type="Pfam" id="PF07728"/>
    </source>
</evidence>
<dbReference type="Gene3D" id="3.40.50.300">
    <property type="entry name" value="P-loop containing nucleotide triphosphate hydrolases"/>
    <property type="match status" value="1"/>
</dbReference>
<name>A0A2A2EMY5_9GAMM</name>
<evidence type="ECO:0000313" key="6">
    <source>
        <dbReference type="EMBL" id="PAU74731.1"/>
    </source>
</evidence>
<feature type="domain" description="ATPase dynein-related AAA" evidence="4">
    <location>
        <begin position="63"/>
        <end position="186"/>
    </location>
</feature>
<dbReference type="PANTHER" id="PTHR48103:SF2">
    <property type="entry name" value="MIDASIN"/>
    <property type="match status" value="1"/>
</dbReference>
<dbReference type="GO" id="GO:0030687">
    <property type="term" value="C:preribosome, large subunit precursor"/>
    <property type="evidence" value="ECO:0007669"/>
    <property type="project" value="TreeGrafter"/>
</dbReference>
<evidence type="ECO:0000256" key="2">
    <source>
        <dbReference type="ARBA" id="ARBA00022741"/>
    </source>
</evidence>
<dbReference type="SUPFAM" id="SSF52540">
    <property type="entry name" value="P-loop containing nucleoside triphosphate hydrolases"/>
    <property type="match status" value="1"/>
</dbReference>
<dbReference type="GO" id="GO:0005524">
    <property type="term" value="F:ATP binding"/>
    <property type="evidence" value="ECO:0007669"/>
    <property type="project" value="UniProtKB-KW"/>
</dbReference>
<gene>
    <name evidence="6" type="ORF">CK498_21655</name>
</gene>
<protein>
    <submittedName>
        <fullName evidence="6">Aerobic cobaltochelatase subunit CobS</fullName>
    </submittedName>
</protein>
<dbReference type="Proteomes" id="UP000217771">
    <property type="component" value="Unassembled WGS sequence"/>
</dbReference>
<comment type="caution">
    <text evidence="6">The sequence shown here is derived from an EMBL/GenBank/DDBJ whole genome shotgun (WGS) entry which is preliminary data.</text>
</comment>
<comment type="similarity">
    <text evidence="1">Belongs to the CbbQ/NirQ/NorQ/GpvN family.</text>
</comment>
<dbReference type="AlphaFoldDB" id="A0A2A2EMY5"/>
<dbReference type="InterPro" id="IPR011704">
    <property type="entry name" value="ATPase_dyneun-rel_AAA"/>
</dbReference>
<dbReference type="GO" id="GO:0016887">
    <property type="term" value="F:ATP hydrolysis activity"/>
    <property type="evidence" value="ECO:0007669"/>
    <property type="project" value="InterPro"/>
</dbReference>
<dbReference type="InterPro" id="IPR013615">
    <property type="entry name" value="CbbQ_C"/>
</dbReference>
<dbReference type="InterPro" id="IPR027417">
    <property type="entry name" value="P-loop_NTPase"/>
</dbReference>
<keyword evidence="3" id="KW-0067">ATP-binding</keyword>
<reference evidence="6 7" key="1">
    <citation type="submission" date="2017-08" db="EMBL/GenBank/DDBJ databases">
        <title>Halomonas alkalisoli sp. nov., isolated from saline alkaline soil.</title>
        <authorList>
            <person name="Wang D."/>
            <person name="Zhang G."/>
        </authorList>
    </citation>
    <scope>NUCLEOTIDE SEQUENCE [LARGE SCALE GENOMIC DNA]</scope>
    <source>
        <strain evidence="6 7">WRN001</strain>
    </source>
</reference>
<dbReference type="EMBL" id="NSKB01000009">
    <property type="protein sequence ID" value="PAU74731.1"/>
    <property type="molecule type" value="Genomic_DNA"/>
</dbReference>
<keyword evidence="7" id="KW-1185">Reference proteome</keyword>
<accession>A0A2A2EMY5</accession>